<gene>
    <name evidence="2" type="ORF">JD844_032123</name>
</gene>
<evidence type="ECO:0000313" key="2">
    <source>
        <dbReference type="EMBL" id="KAH0624537.1"/>
    </source>
</evidence>
<evidence type="ECO:0000313" key="3">
    <source>
        <dbReference type="Proteomes" id="UP000826234"/>
    </source>
</evidence>
<sequence>QCIQSRGGIYEDDENEEDDGSSSSTCISDNIPDNEGPCTSGSVAFDGEVDKDEDVAANYESVDWQRRRNHDDDDMIAFSYAQEVVGVP</sequence>
<evidence type="ECO:0000256" key="1">
    <source>
        <dbReference type="SAM" id="MobiDB-lite"/>
    </source>
</evidence>
<feature type="non-terminal residue" evidence="2">
    <location>
        <position position="1"/>
    </location>
</feature>
<protein>
    <submittedName>
        <fullName evidence="2">Uncharacterized protein</fullName>
    </submittedName>
</protein>
<keyword evidence="3" id="KW-1185">Reference proteome</keyword>
<dbReference type="EMBL" id="JAIPUX010001232">
    <property type="protein sequence ID" value="KAH0624537.1"/>
    <property type="molecule type" value="Genomic_DNA"/>
</dbReference>
<accession>A0ABQ7T464</accession>
<dbReference type="Proteomes" id="UP000826234">
    <property type="component" value="Unassembled WGS sequence"/>
</dbReference>
<proteinExistence type="predicted"/>
<organism evidence="2 3">
    <name type="scientific">Phrynosoma platyrhinos</name>
    <name type="common">Desert horned lizard</name>
    <dbReference type="NCBI Taxonomy" id="52577"/>
    <lineage>
        <taxon>Eukaryota</taxon>
        <taxon>Metazoa</taxon>
        <taxon>Chordata</taxon>
        <taxon>Craniata</taxon>
        <taxon>Vertebrata</taxon>
        <taxon>Euteleostomi</taxon>
        <taxon>Lepidosauria</taxon>
        <taxon>Squamata</taxon>
        <taxon>Bifurcata</taxon>
        <taxon>Unidentata</taxon>
        <taxon>Episquamata</taxon>
        <taxon>Toxicofera</taxon>
        <taxon>Iguania</taxon>
        <taxon>Phrynosomatidae</taxon>
        <taxon>Phrynosomatinae</taxon>
        <taxon>Phrynosoma</taxon>
    </lineage>
</organism>
<reference evidence="2 3" key="1">
    <citation type="journal article" date="2022" name="Gigascience">
        <title>A chromosome-level genome assembly and annotation of the desert horned lizard, Phrynosoma platyrhinos, provides insight into chromosomal rearrangements among reptiles.</title>
        <authorList>
            <person name="Koochekian N."/>
            <person name="Ascanio A."/>
            <person name="Farleigh K."/>
            <person name="Card D.C."/>
            <person name="Schield D.R."/>
            <person name="Castoe T.A."/>
            <person name="Jezkova T."/>
        </authorList>
    </citation>
    <scope>NUCLEOTIDE SEQUENCE [LARGE SCALE GENOMIC DNA]</scope>
    <source>
        <strain evidence="2">NK-2021</strain>
    </source>
</reference>
<feature type="compositionally biased region" description="Acidic residues" evidence="1">
    <location>
        <begin position="10"/>
        <end position="20"/>
    </location>
</feature>
<feature type="region of interest" description="Disordered" evidence="1">
    <location>
        <begin position="1"/>
        <end position="52"/>
    </location>
</feature>
<name>A0ABQ7T464_PHRPL</name>
<comment type="caution">
    <text evidence="2">The sequence shown here is derived from an EMBL/GenBank/DDBJ whole genome shotgun (WGS) entry which is preliminary data.</text>
</comment>